<dbReference type="AlphaFoldDB" id="A0A918A1L2"/>
<sequence length="89" mass="10177">MLVALADPREFRPRSRTSAPQCYGNPESPLFEHEILHRRMTMCVTHHGEAGSGDRQHWGALDFRTRKAFDGLYIIARIRAALPCTTRAR</sequence>
<gene>
    <name evidence="2" type="ORF">GCM10012278_07770</name>
</gene>
<organism evidence="2 3">
    <name type="scientific">Nonomuraea glycinis</name>
    <dbReference type="NCBI Taxonomy" id="2047744"/>
    <lineage>
        <taxon>Bacteria</taxon>
        <taxon>Bacillati</taxon>
        <taxon>Actinomycetota</taxon>
        <taxon>Actinomycetes</taxon>
        <taxon>Streptosporangiales</taxon>
        <taxon>Streptosporangiaceae</taxon>
        <taxon>Nonomuraea</taxon>
    </lineage>
</organism>
<proteinExistence type="predicted"/>
<dbReference type="EMBL" id="BMNK01000001">
    <property type="protein sequence ID" value="GGP02057.1"/>
    <property type="molecule type" value="Genomic_DNA"/>
</dbReference>
<feature type="region of interest" description="Disordered" evidence="1">
    <location>
        <begin position="1"/>
        <end position="25"/>
    </location>
</feature>
<keyword evidence="3" id="KW-1185">Reference proteome</keyword>
<dbReference type="Proteomes" id="UP000660745">
    <property type="component" value="Unassembled WGS sequence"/>
</dbReference>
<protein>
    <submittedName>
        <fullName evidence="2">Uncharacterized protein</fullName>
    </submittedName>
</protein>
<comment type="caution">
    <text evidence="2">The sequence shown here is derived from an EMBL/GenBank/DDBJ whole genome shotgun (WGS) entry which is preliminary data.</text>
</comment>
<reference evidence="2" key="2">
    <citation type="submission" date="2020-09" db="EMBL/GenBank/DDBJ databases">
        <authorList>
            <person name="Sun Q."/>
            <person name="Zhou Y."/>
        </authorList>
    </citation>
    <scope>NUCLEOTIDE SEQUENCE</scope>
    <source>
        <strain evidence="2">CGMCC 4.7430</strain>
    </source>
</reference>
<name>A0A918A1L2_9ACTN</name>
<evidence type="ECO:0000313" key="2">
    <source>
        <dbReference type="EMBL" id="GGP02057.1"/>
    </source>
</evidence>
<evidence type="ECO:0000256" key="1">
    <source>
        <dbReference type="SAM" id="MobiDB-lite"/>
    </source>
</evidence>
<accession>A0A918A1L2</accession>
<reference evidence="2" key="1">
    <citation type="journal article" date="2014" name="Int. J. Syst. Evol. Microbiol.">
        <title>Complete genome sequence of Corynebacterium casei LMG S-19264T (=DSM 44701T), isolated from a smear-ripened cheese.</title>
        <authorList>
            <consortium name="US DOE Joint Genome Institute (JGI-PGF)"/>
            <person name="Walter F."/>
            <person name="Albersmeier A."/>
            <person name="Kalinowski J."/>
            <person name="Ruckert C."/>
        </authorList>
    </citation>
    <scope>NUCLEOTIDE SEQUENCE</scope>
    <source>
        <strain evidence="2">CGMCC 4.7430</strain>
    </source>
</reference>
<evidence type="ECO:0000313" key="3">
    <source>
        <dbReference type="Proteomes" id="UP000660745"/>
    </source>
</evidence>